<keyword evidence="2" id="KW-1185">Reference proteome</keyword>
<organism evidence="1 2">
    <name type="scientific">Yinghuangia soli</name>
    <dbReference type="NCBI Taxonomy" id="2908204"/>
    <lineage>
        <taxon>Bacteria</taxon>
        <taxon>Bacillati</taxon>
        <taxon>Actinomycetota</taxon>
        <taxon>Actinomycetes</taxon>
        <taxon>Kitasatosporales</taxon>
        <taxon>Streptomycetaceae</taxon>
        <taxon>Yinghuangia</taxon>
    </lineage>
</organism>
<accession>A0AA41Q4V2</accession>
<protein>
    <submittedName>
        <fullName evidence="1">Uncharacterized protein</fullName>
    </submittedName>
</protein>
<comment type="caution">
    <text evidence="1">The sequence shown here is derived from an EMBL/GenBank/DDBJ whole genome shotgun (WGS) entry which is preliminary data.</text>
</comment>
<reference evidence="1" key="1">
    <citation type="submission" date="2022-01" db="EMBL/GenBank/DDBJ databases">
        <title>Genome-Based Taxonomic Classification of the Phylum Actinobacteria.</title>
        <authorList>
            <person name="Gao Y."/>
        </authorList>
    </citation>
    <scope>NUCLEOTIDE SEQUENCE</scope>
    <source>
        <strain evidence="1">KLBMP 8922</strain>
    </source>
</reference>
<name>A0AA41Q4V2_9ACTN</name>
<dbReference type="RefSeq" id="WP_235055658.1">
    <property type="nucleotide sequence ID" value="NZ_JAKFHA010000020.1"/>
</dbReference>
<proteinExistence type="predicted"/>
<evidence type="ECO:0000313" key="2">
    <source>
        <dbReference type="Proteomes" id="UP001165378"/>
    </source>
</evidence>
<sequence>MLDQAMIALASAGGAAVVQAAGTDAWQGFRDRVARLFGRGRPADVQVTAQRLDRTAAELAAADPGTLVVVRGRAAASWQTRFEDLIEGLDASERQLLASELRRIFEAAQRSISIAGDVRVEADRGSAAAVVMGDVSITNPTRPDAAQA</sequence>
<dbReference type="EMBL" id="JAKFHA010000020">
    <property type="protein sequence ID" value="MCF2530990.1"/>
    <property type="molecule type" value="Genomic_DNA"/>
</dbReference>
<dbReference type="AlphaFoldDB" id="A0AA41Q4V2"/>
<dbReference type="Proteomes" id="UP001165378">
    <property type="component" value="Unassembled WGS sequence"/>
</dbReference>
<evidence type="ECO:0000313" key="1">
    <source>
        <dbReference type="EMBL" id="MCF2530990.1"/>
    </source>
</evidence>
<gene>
    <name evidence="1" type="ORF">LZ495_27775</name>
</gene>